<dbReference type="PaxDb" id="2903-EOD27250"/>
<protein>
    <submittedName>
        <fullName evidence="1">Uncharacterized protein</fullName>
    </submittedName>
</protein>
<dbReference type="InterPro" id="IPR021838">
    <property type="entry name" value="DUF3431"/>
</dbReference>
<dbReference type="Proteomes" id="UP000013827">
    <property type="component" value="Unassembled WGS sequence"/>
</dbReference>
<dbReference type="EnsemblProtists" id="EOD27250">
    <property type="protein sequence ID" value="EOD27250"/>
    <property type="gene ID" value="EMIHUDRAFT_205258"/>
</dbReference>
<dbReference type="RefSeq" id="XP_005779679.1">
    <property type="nucleotide sequence ID" value="XM_005779622.1"/>
</dbReference>
<dbReference type="Pfam" id="PF11913">
    <property type="entry name" value="DUF3431"/>
    <property type="match status" value="2"/>
</dbReference>
<name>A0A0D3JUR5_EMIH1</name>
<evidence type="ECO:0000313" key="2">
    <source>
        <dbReference type="Proteomes" id="UP000013827"/>
    </source>
</evidence>
<reference evidence="2" key="1">
    <citation type="journal article" date="2013" name="Nature">
        <title>Pan genome of the phytoplankton Emiliania underpins its global distribution.</title>
        <authorList>
            <person name="Read B.A."/>
            <person name="Kegel J."/>
            <person name="Klute M.J."/>
            <person name="Kuo A."/>
            <person name="Lefebvre S.C."/>
            <person name="Maumus F."/>
            <person name="Mayer C."/>
            <person name="Miller J."/>
            <person name="Monier A."/>
            <person name="Salamov A."/>
            <person name="Young J."/>
            <person name="Aguilar M."/>
            <person name="Claverie J.M."/>
            <person name="Frickenhaus S."/>
            <person name="Gonzalez K."/>
            <person name="Herman E.K."/>
            <person name="Lin Y.C."/>
            <person name="Napier J."/>
            <person name="Ogata H."/>
            <person name="Sarno A.F."/>
            <person name="Shmutz J."/>
            <person name="Schroeder D."/>
            <person name="de Vargas C."/>
            <person name="Verret F."/>
            <person name="von Dassow P."/>
            <person name="Valentin K."/>
            <person name="Van de Peer Y."/>
            <person name="Wheeler G."/>
            <person name="Dacks J.B."/>
            <person name="Delwiche C.F."/>
            <person name="Dyhrman S.T."/>
            <person name="Glockner G."/>
            <person name="John U."/>
            <person name="Richards T."/>
            <person name="Worden A.Z."/>
            <person name="Zhang X."/>
            <person name="Grigoriev I.V."/>
            <person name="Allen A.E."/>
            <person name="Bidle K."/>
            <person name="Borodovsky M."/>
            <person name="Bowler C."/>
            <person name="Brownlee C."/>
            <person name="Cock J.M."/>
            <person name="Elias M."/>
            <person name="Gladyshev V.N."/>
            <person name="Groth M."/>
            <person name="Guda C."/>
            <person name="Hadaegh A."/>
            <person name="Iglesias-Rodriguez M.D."/>
            <person name="Jenkins J."/>
            <person name="Jones B.M."/>
            <person name="Lawson T."/>
            <person name="Leese F."/>
            <person name="Lindquist E."/>
            <person name="Lobanov A."/>
            <person name="Lomsadze A."/>
            <person name="Malik S.B."/>
            <person name="Marsh M.E."/>
            <person name="Mackinder L."/>
            <person name="Mock T."/>
            <person name="Mueller-Roeber B."/>
            <person name="Pagarete A."/>
            <person name="Parker M."/>
            <person name="Probert I."/>
            <person name="Quesneville H."/>
            <person name="Raines C."/>
            <person name="Rensing S.A."/>
            <person name="Riano-Pachon D.M."/>
            <person name="Richier S."/>
            <person name="Rokitta S."/>
            <person name="Shiraiwa Y."/>
            <person name="Soanes D.M."/>
            <person name="van der Giezen M."/>
            <person name="Wahlund T.M."/>
            <person name="Williams B."/>
            <person name="Wilson W."/>
            <person name="Wolfe G."/>
            <person name="Wurch L.L."/>
        </authorList>
    </citation>
    <scope>NUCLEOTIDE SEQUENCE</scope>
</reference>
<organism evidence="1 2">
    <name type="scientific">Emiliania huxleyi (strain CCMP1516)</name>
    <dbReference type="NCBI Taxonomy" id="280463"/>
    <lineage>
        <taxon>Eukaryota</taxon>
        <taxon>Haptista</taxon>
        <taxon>Haptophyta</taxon>
        <taxon>Prymnesiophyceae</taxon>
        <taxon>Isochrysidales</taxon>
        <taxon>Noelaerhabdaceae</taxon>
        <taxon>Emiliania</taxon>
    </lineage>
</organism>
<dbReference type="KEGG" id="ehx:EMIHUDRAFT_205258"/>
<accession>A0A0D3JUR5</accession>
<dbReference type="GeneID" id="17272796"/>
<proteinExistence type="predicted"/>
<dbReference type="AlphaFoldDB" id="A0A0D3JUR5"/>
<dbReference type="PANTHER" id="PTHR37490:SF2">
    <property type="match status" value="1"/>
</dbReference>
<keyword evidence="2" id="KW-1185">Reference proteome</keyword>
<evidence type="ECO:0000313" key="1">
    <source>
        <dbReference type="EnsemblProtists" id="EOD27250"/>
    </source>
</evidence>
<reference evidence="1" key="2">
    <citation type="submission" date="2024-10" db="UniProtKB">
        <authorList>
            <consortium name="EnsemblProtists"/>
        </authorList>
    </citation>
    <scope>IDENTIFICATION</scope>
</reference>
<dbReference type="HOGENOM" id="CLU_1017172_0_0_1"/>
<dbReference type="PANTHER" id="PTHR37490">
    <property type="entry name" value="EXPRESSED PROTEIN"/>
    <property type="match status" value="1"/>
</dbReference>
<sequence>MKLLTTVAPAWANNLPFSYALESSRFPGAGKSEAGMYLSYINREYNALPEYSVFLHGHKSRDGAGWHSLPPAVELATIRQAMLEGDLDYASLNKALVYGHLPMDLGALRIFHALSGLSKALPPLPPRRECFLFMCCAQFVASRRAIRAHPRSLYHALAEIEARTAPLALSSVGFTTLEGTTIDGAKAVGVLLEYTWHAIFGRPWLDGQPVAGARGALSAHNHTLAFPSECGRYMHLNASLADTPLARPGDPDAPLGVGLPGHWRMFKNRLFRRD</sequence>